<dbReference type="InterPro" id="IPR002528">
    <property type="entry name" value="MATE_fam"/>
</dbReference>
<evidence type="ECO:0000256" key="1">
    <source>
        <dbReference type="ARBA" id="ARBA00003408"/>
    </source>
</evidence>
<feature type="transmembrane region" description="Helical" evidence="13">
    <location>
        <begin position="389"/>
        <end position="412"/>
    </location>
</feature>
<evidence type="ECO:0000256" key="10">
    <source>
        <dbReference type="ARBA" id="ARBA00023065"/>
    </source>
</evidence>
<keyword evidence="7" id="KW-1003">Cell membrane</keyword>
<dbReference type="PANTHER" id="PTHR43298">
    <property type="entry name" value="MULTIDRUG RESISTANCE PROTEIN NORM-RELATED"/>
    <property type="match status" value="1"/>
</dbReference>
<keyword evidence="8 13" id="KW-0812">Transmembrane</keyword>
<protein>
    <recommendedName>
        <fullName evidence="4">Probable multidrug resistance protein NorM</fullName>
    </recommendedName>
    <alternativeName>
        <fullName evidence="12">Multidrug-efflux transporter</fullName>
    </alternativeName>
</protein>
<feature type="transmembrane region" description="Helical" evidence="13">
    <location>
        <begin position="12"/>
        <end position="33"/>
    </location>
</feature>
<feature type="transmembrane region" description="Helical" evidence="13">
    <location>
        <begin position="353"/>
        <end position="377"/>
    </location>
</feature>
<feature type="transmembrane region" description="Helical" evidence="13">
    <location>
        <begin position="53"/>
        <end position="77"/>
    </location>
</feature>
<evidence type="ECO:0000256" key="5">
    <source>
        <dbReference type="ARBA" id="ARBA00022448"/>
    </source>
</evidence>
<sequence length="450" mass="49854">MEKRNPMAYKPIFPLLMSMAFPPMISMLIQSLYNIVDSIFVAQLGEEALTAVSLIYPLQNLSLAFSCGVGIALNAIIARHLGAHNDKEASFVATQGIVMTLLHSILFVGIGLFLIEPFLTLFTQNQDVIQYGIEYGFIVITFTFSTFIHLAIEKMFQACGNMIIPMIMQMVGAIVNIILDPILIFGYFGLPALGVSGAALATIIGQFSACFLSIYLFLRYNSHIHISFRHFRIDWHTFKNLYSIAIPSGVMMCLPSVLVSALNGILAPVSQTAVAFFGIYYKLQTFVNMPTTGVVQGMRPIMSYNYGAHQRNRMDQTLKMATLTIGTILLFGTCLFFIFPAQILQMFNANQDMLMVGITGLRILSLSFICSTFAIVMSGVFESLGKGPISLIITLTRQFIIIIPLSLILLPLVGVTGIWLTFPLSELIASFIAFLLYQKVYKKIKIGNEN</sequence>
<keyword evidence="6" id="KW-0050">Antiport</keyword>
<keyword evidence="9 13" id="KW-1133">Transmembrane helix</keyword>
<dbReference type="InterPro" id="IPR048279">
    <property type="entry name" value="MdtK-like"/>
</dbReference>
<dbReference type="NCBIfam" id="TIGR00797">
    <property type="entry name" value="matE"/>
    <property type="match status" value="1"/>
</dbReference>
<feature type="transmembrane region" description="Helical" evidence="13">
    <location>
        <begin position="239"/>
        <end position="259"/>
    </location>
</feature>
<evidence type="ECO:0000313" key="14">
    <source>
        <dbReference type="EMBL" id="MDM8196719.1"/>
    </source>
</evidence>
<reference evidence="15" key="1">
    <citation type="submission" date="2023-06" db="EMBL/GenBank/DDBJ databases">
        <title>Identification and characterization of horizontal gene transfer across gut microbiota members of farm animals based on homology search.</title>
        <authorList>
            <person name="Zeman M."/>
            <person name="Kubasova T."/>
            <person name="Jahodarova E."/>
            <person name="Nykrynova M."/>
            <person name="Rychlik I."/>
        </authorList>
    </citation>
    <scope>NUCLEOTIDE SEQUENCE [LARGE SCALE GENOMIC DNA]</scope>
    <source>
        <strain evidence="15">ET341</strain>
    </source>
</reference>
<keyword evidence="15" id="KW-1185">Reference proteome</keyword>
<feature type="transmembrane region" description="Helical" evidence="13">
    <location>
        <begin position="418"/>
        <end position="437"/>
    </location>
</feature>
<dbReference type="RefSeq" id="WP_087245864.1">
    <property type="nucleotide sequence ID" value="NZ_JAUDCK010000050.1"/>
</dbReference>
<name>A0ABT7UKP7_9FIRM</name>
<evidence type="ECO:0000256" key="9">
    <source>
        <dbReference type="ARBA" id="ARBA00022989"/>
    </source>
</evidence>
<feature type="transmembrane region" description="Helical" evidence="13">
    <location>
        <begin position="320"/>
        <end position="341"/>
    </location>
</feature>
<dbReference type="EMBL" id="JAUDCK010000050">
    <property type="protein sequence ID" value="MDM8196719.1"/>
    <property type="molecule type" value="Genomic_DNA"/>
</dbReference>
<evidence type="ECO:0000256" key="6">
    <source>
        <dbReference type="ARBA" id="ARBA00022449"/>
    </source>
</evidence>
<evidence type="ECO:0000256" key="13">
    <source>
        <dbReference type="SAM" id="Phobius"/>
    </source>
</evidence>
<evidence type="ECO:0000256" key="7">
    <source>
        <dbReference type="ARBA" id="ARBA00022475"/>
    </source>
</evidence>
<accession>A0ABT7UKP7</accession>
<comment type="similarity">
    <text evidence="3">Belongs to the multi antimicrobial extrusion (MATE) (TC 2.A.66.1) family.</text>
</comment>
<keyword evidence="11 13" id="KW-0472">Membrane</keyword>
<feature type="transmembrane region" description="Helical" evidence="13">
    <location>
        <begin position="164"/>
        <end position="188"/>
    </location>
</feature>
<proteinExistence type="inferred from homology"/>
<comment type="caution">
    <text evidence="14">The sequence shown here is derived from an EMBL/GenBank/DDBJ whole genome shotgun (WGS) entry which is preliminary data.</text>
</comment>
<evidence type="ECO:0000256" key="12">
    <source>
        <dbReference type="ARBA" id="ARBA00031636"/>
    </source>
</evidence>
<dbReference type="Proteomes" id="UP001529275">
    <property type="component" value="Unassembled WGS sequence"/>
</dbReference>
<evidence type="ECO:0000256" key="11">
    <source>
        <dbReference type="ARBA" id="ARBA00023136"/>
    </source>
</evidence>
<feature type="transmembrane region" description="Helical" evidence="13">
    <location>
        <begin position="89"/>
        <end position="115"/>
    </location>
</feature>
<feature type="transmembrane region" description="Helical" evidence="13">
    <location>
        <begin position="135"/>
        <end position="152"/>
    </location>
</feature>
<evidence type="ECO:0000256" key="4">
    <source>
        <dbReference type="ARBA" id="ARBA00020268"/>
    </source>
</evidence>
<feature type="transmembrane region" description="Helical" evidence="13">
    <location>
        <begin position="194"/>
        <end position="218"/>
    </location>
</feature>
<evidence type="ECO:0000256" key="8">
    <source>
        <dbReference type="ARBA" id="ARBA00022692"/>
    </source>
</evidence>
<keyword evidence="5" id="KW-0813">Transport</keyword>
<evidence type="ECO:0000313" key="15">
    <source>
        <dbReference type="Proteomes" id="UP001529275"/>
    </source>
</evidence>
<keyword evidence="10" id="KW-0406">Ion transport</keyword>
<comment type="subcellular location">
    <subcellularLocation>
        <location evidence="2">Cell membrane</location>
        <topology evidence="2">Multi-pass membrane protein</topology>
    </subcellularLocation>
</comment>
<dbReference type="Pfam" id="PF01554">
    <property type="entry name" value="MatE"/>
    <property type="match status" value="2"/>
</dbReference>
<comment type="function">
    <text evidence="1">Multidrug efflux pump.</text>
</comment>
<dbReference type="PANTHER" id="PTHR43298:SF2">
    <property type="entry name" value="FMN_FAD EXPORTER YEEO-RELATED"/>
    <property type="match status" value="1"/>
</dbReference>
<dbReference type="InterPro" id="IPR050222">
    <property type="entry name" value="MATE_MdtK"/>
</dbReference>
<evidence type="ECO:0000256" key="3">
    <source>
        <dbReference type="ARBA" id="ARBA00010199"/>
    </source>
</evidence>
<organism evidence="14 15">
    <name type="scientific">Massilimicrobiota timonensis</name>
    <dbReference type="NCBI Taxonomy" id="1776392"/>
    <lineage>
        <taxon>Bacteria</taxon>
        <taxon>Bacillati</taxon>
        <taxon>Bacillota</taxon>
        <taxon>Erysipelotrichia</taxon>
        <taxon>Erysipelotrichales</taxon>
        <taxon>Erysipelotrichaceae</taxon>
        <taxon>Massilimicrobiota</taxon>
    </lineage>
</organism>
<evidence type="ECO:0000256" key="2">
    <source>
        <dbReference type="ARBA" id="ARBA00004651"/>
    </source>
</evidence>
<reference evidence="14 15" key="2">
    <citation type="submission" date="2023-06" db="EMBL/GenBank/DDBJ databases">
        <authorList>
            <person name="Zeman M."/>
            <person name="Kubasova T."/>
            <person name="Jahodarova E."/>
            <person name="Nykrynova M."/>
            <person name="Rychlik I."/>
        </authorList>
    </citation>
    <scope>NUCLEOTIDE SEQUENCE [LARGE SCALE GENOMIC DNA]</scope>
    <source>
        <strain evidence="14 15">ET341</strain>
    </source>
</reference>
<dbReference type="PIRSF" id="PIRSF006603">
    <property type="entry name" value="DinF"/>
    <property type="match status" value="1"/>
</dbReference>
<gene>
    <name evidence="14" type="ORF">QUV98_10360</name>
</gene>